<gene>
    <name evidence="1" type="ORF">PXEA_LOCUS9368</name>
</gene>
<keyword evidence="2" id="KW-1185">Reference proteome</keyword>
<evidence type="ECO:0000313" key="2">
    <source>
        <dbReference type="Proteomes" id="UP000784294"/>
    </source>
</evidence>
<sequence length="84" mass="9208">MISDQPKGISRLSRQHIFGMCASARQTIKLILPYLRVSSAKVLTRNHHLVHDSAASHSDLLLAEVFRQSGKDAAEKSAGGLVVW</sequence>
<organism evidence="1 2">
    <name type="scientific">Protopolystoma xenopodis</name>
    <dbReference type="NCBI Taxonomy" id="117903"/>
    <lineage>
        <taxon>Eukaryota</taxon>
        <taxon>Metazoa</taxon>
        <taxon>Spiralia</taxon>
        <taxon>Lophotrochozoa</taxon>
        <taxon>Platyhelminthes</taxon>
        <taxon>Monogenea</taxon>
        <taxon>Polyopisthocotylea</taxon>
        <taxon>Polystomatidea</taxon>
        <taxon>Polystomatidae</taxon>
        <taxon>Protopolystoma</taxon>
    </lineage>
</organism>
<proteinExistence type="predicted"/>
<dbReference type="AlphaFoldDB" id="A0A448WNA1"/>
<dbReference type="Proteomes" id="UP000784294">
    <property type="component" value="Unassembled WGS sequence"/>
</dbReference>
<accession>A0A448WNA1</accession>
<name>A0A448WNA1_9PLAT</name>
<evidence type="ECO:0000313" key="1">
    <source>
        <dbReference type="EMBL" id="VEL15928.1"/>
    </source>
</evidence>
<reference evidence="1" key="1">
    <citation type="submission" date="2018-11" db="EMBL/GenBank/DDBJ databases">
        <authorList>
            <consortium name="Pathogen Informatics"/>
        </authorList>
    </citation>
    <scope>NUCLEOTIDE SEQUENCE</scope>
</reference>
<comment type="caution">
    <text evidence="1">The sequence shown here is derived from an EMBL/GenBank/DDBJ whole genome shotgun (WGS) entry which is preliminary data.</text>
</comment>
<protein>
    <submittedName>
        <fullName evidence="1">Uncharacterized protein</fullName>
    </submittedName>
</protein>
<dbReference type="EMBL" id="CAAALY010026465">
    <property type="protein sequence ID" value="VEL15928.1"/>
    <property type="molecule type" value="Genomic_DNA"/>
</dbReference>